<keyword evidence="4" id="KW-1185">Reference proteome</keyword>
<feature type="compositionally biased region" description="Low complexity" evidence="1">
    <location>
        <begin position="19"/>
        <end position="40"/>
    </location>
</feature>
<sequence length="220" mass="22024">MSNEYGQQPYPGHQPPIPGYGAPAGSGYPQQGYPQGQPGYPGTPPGGQPVYAGQPYPQGQGGYGGGYGPAPVEKPGGVTGAAVLGFIQAGITLITTGLLFAGLFAAGGGPGIAIGWAVALAQLAGLILLIFGAVQLMSGTNRMLYVIGAILELVICAYYLINIAISDTDTGNAAFSSALGNLKAAATVVPIVFAVMPLIGLILALGSSTTSYLQAKAAQR</sequence>
<comment type="caution">
    <text evidence="3">The sequence shown here is derived from an EMBL/GenBank/DDBJ whole genome shotgun (WGS) entry which is preliminary data.</text>
</comment>
<dbReference type="EMBL" id="JAGINW010000001">
    <property type="protein sequence ID" value="MBP2324253.1"/>
    <property type="molecule type" value="Genomic_DNA"/>
</dbReference>
<evidence type="ECO:0000313" key="3">
    <source>
        <dbReference type="EMBL" id="MBP2324253.1"/>
    </source>
</evidence>
<keyword evidence="2" id="KW-0812">Transmembrane</keyword>
<name>A0ABS4TIK0_9PSEU</name>
<feature type="transmembrane region" description="Helical" evidence="2">
    <location>
        <begin position="185"/>
        <end position="206"/>
    </location>
</feature>
<organism evidence="3 4">
    <name type="scientific">Kibdelosporangium banguiense</name>
    <dbReference type="NCBI Taxonomy" id="1365924"/>
    <lineage>
        <taxon>Bacteria</taxon>
        <taxon>Bacillati</taxon>
        <taxon>Actinomycetota</taxon>
        <taxon>Actinomycetes</taxon>
        <taxon>Pseudonocardiales</taxon>
        <taxon>Pseudonocardiaceae</taxon>
        <taxon>Kibdelosporangium</taxon>
    </lineage>
</organism>
<protein>
    <submittedName>
        <fullName evidence="3">Uncharacterized protein</fullName>
    </submittedName>
</protein>
<gene>
    <name evidence="3" type="ORF">JOF56_004638</name>
</gene>
<feature type="transmembrane region" description="Helical" evidence="2">
    <location>
        <begin position="143"/>
        <end position="165"/>
    </location>
</feature>
<feature type="transmembrane region" description="Helical" evidence="2">
    <location>
        <begin position="112"/>
        <end position="131"/>
    </location>
</feature>
<feature type="transmembrane region" description="Helical" evidence="2">
    <location>
        <begin position="83"/>
        <end position="106"/>
    </location>
</feature>
<reference evidence="3 4" key="1">
    <citation type="submission" date="2021-03" db="EMBL/GenBank/DDBJ databases">
        <title>Sequencing the genomes of 1000 actinobacteria strains.</title>
        <authorList>
            <person name="Klenk H.-P."/>
        </authorList>
    </citation>
    <scope>NUCLEOTIDE SEQUENCE [LARGE SCALE GENOMIC DNA]</scope>
    <source>
        <strain evidence="3 4">DSM 46670</strain>
    </source>
</reference>
<keyword evidence="2" id="KW-0472">Membrane</keyword>
<evidence type="ECO:0000313" key="4">
    <source>
        <dbReference type="Proteomes" id="UP001519332"/>
    </source>
</evidence>
<evidence type="ECO:0000256" key="1">
    <source>
        <dbReference type="SAM" id="MobiDB-lite"/>
    </source>
</evidence>
<keyword evidence="2" id="KW-1133">Transmembrane helix</keyword>
<feature type="region of interest" description="Disordered" evidence="1">
    <location>
        <begin position="1"/>
        <end position="55"/>
    </location>
</feature>
<feature type="compositionally biased region" description="Low complexity" evidence="1">
    <location>
        <begin position="1"/>
        <end position="11"/>
    </location>
</feature>
<proteinExistence type="predicted"/>
<accession>A0ABS4TIK0</accession>
<dbReference type="Proteomes" id="UP001519332">
    <property type="component" value="Unassembled WGS sequence"/>
</dbReference>
<dbReference type="RefSeq" id="WP_209641467.1">
    <property type="nucleotide sequence ID" value="NZ_JAGINW010000001.1"/>
</dbReference>
<evidence type="ECO:0000256" key="2">
    <source>
        <dbReference type="SAM" id="Phobius"/>
    </source>
</evidence>